<dbReference type="InterPro" id="IPR052927">
    <property type="entry name" value="DCC_oxidoreductase"/>
</dbReference>
<dbReference type="Pfam" id="PF04134">
    <property type="entry name" value="DCC1-like"/>
    <property type="match status" value="1"/>
</dbReference>
<gene>
    <name evidence="1" type="ORF">ACFR99_14695</name>
</gene>
<organism evidence="1 2">
    <name type="scientific">Haloarchaeobius amylolyticus</name>
    <dbReference type="NCBI Taxonomy" id="1198296"/>
    <lineage>
        <taxon>Archaea</taxon>
        <taxon>Methanobacteriati</taxon>
        <taxon>Methanobacteriota</taxon>
        <taxon>Stenosarchaea group</taxon>
        <taxon>Halobacteria</taxon>
        <taxon>Halobacteriales</taxon>
        <taxon>Halorubellaceae</taxon>
        <taxon>Haloarchaeobius</taxon>
    </lineage>
</organism>
<dbReference type="RefSeq" id="WP_390288632.1">
    <property type="nucleotide sequence ID" value="NZ_JBHUDI010000009.1"/>
</dbReference>
<evidence type="ECO:0000313" key="1">
    <source>
        <dbReference type="EMBL" id="MFD1564787.1"/>
    </source>
</evidence>
<dbReference type="PANTHER" id="PTHR33639">
    <property type="entry name" value="THIOL-DISULFIDE OXIDOREDUCTASE DCC"/>
    <property type="match status" value="1"/>
</dbReference>
<name>A0ABD6BI88_9EURY</name>
<comment type="caution">
    <text evidence="1">The sequence shown here is derived from an EMBL/GenBank/DDBJ whole genome shotgun (WGS) entry which is preliminary data.</text>
</comment>
<dbReference type="InterPro" id="IPR007263">
    <property type="entry name" value="DCC1-like"/>
</dbReference>
<accession>A0ABD6BI88</accession>
<dbReference type="AlphaFoldDB" id="A0ABD6BI88"/>
<evidence type="ECO:0000313" key="2">
    <source>
        <dbReference type="Proteomes" id="UP001597076"/>
    </source>
</evidence>
<dbReference type="Proteomes" id="UP001597076">
    <property type="component" value="Unassembled WGS sequence"/>
</dbReference>
<reference evidence="1 2" key="1">
    <citation type="journal article" date="2019" name="Int. J. Syst. Evol. Microbiol.">
        <title>The Global Catalogue of Microorganisms (GCM) 10K type strain sequencing project: providing services to taxonomists for standard genome sequencing and annotation.</title>
        <authorList>
            <consortium name="The Broad Institute Genomics Platform"/>
            <consortium name="The Broad Institute Genome Sequencing Center for Infectious Disease"/>
            <person name="Wu L."/>
            <person name="Ma J."/>
        </authorList>
    </citation>
    <scope>NUCLEOTIDE SEQUENCE [LARGE SCALE GENOMIC DNA]</scope>
    <source>
        <strain evidence="1 2">CGMCC 1.12230</strain>
    </source>
</reference>
<sequence>MSLEIPAENPIVLFDGVCNLCNGFVQFIVPRDPDGKIRFASLQSDVGQELLEAHDLPTDTLESIVLIEGEDCYVKSGAVARIAAHLGGVYALLSALRYLPRPIRDRAYDFVAARRYRWFGQKDQCMMPTGDVRSRFLE</sequence>
<dbReference type="PANTHER" id="PTHR33639:SF2">
    <property type="entry name" value="DUF393 DOMAIN-CONTAINING PROTEIN"/>
    <property type="match status" value="1"/>
</dbReference>
<protein>
    <submittedName>
        <fullName evidence="1">Thiol-disulfide oxidoreductase DCC family protein</fullName>
    </submittedName>
</protein>
<proteinExistence type="predicted"/>
<keyword evidence="2" id="KW-1185">Reference proteome</keyword>
<dbReference type="EMBL" id="JBHUDI010000009">
    <property type="protein sequence ID" value="MFD1564787.1"/>
    <property type="molecule type" value="Genomic_DNA"/>
</dbReference>